<organism evidence="2 3">
    <name type="scientific">Lunasporangiospora selenospora</name>
    <dbReference type="NCBI Taxonomy" id="979761"/>
    <lineage>
        <taxon>Eukaryota</taxon>
        <taxon>Fungi</taxon>
        <taxon>Fungi incertae sedis</taxon>
        <taxon>Mucoromycota</taxon>
        <taxon>Mortierellomycotina</taxon>
        <taxon>Mortierellomycetes</taxon>
        <taxon>Mortierellales</taxon>
        <taxon>Mortierellaceae</taxon>
        <taxon>Lunasporangiospora</taxon>
    </lineage>
</organism>
<feature type="region of interest" description="Disordered" evidence="1">
    <location>
        <begin position="1"/>
        <end position="79"/>
    </location>
</feature>
<evidence type="ECO:0000256" key="1">
    <source>
        <dbReference type="SAM" id="MobiDB-lite"/>
    </source>
</evidence>
<feature type="compositionally biased region" description="Low complexity" evidence="1">
    <location>
        <begin position="103"/>
        <end position="119"/>
    </location>
</feature>
<evidence type="ECO:0000313" key="3">
    <source>
        <dbReference type="Proteomes" id="UP000780801"/>
    </source>
</evidence>
<dbReference type="EMBL" id="JAABOA010000975">
    <property type="protein sequence ID" value="KAF9582649.1"/>
    <property type="molecule type" value="Genomic_DNA"/>
</dbReference>
<feature type="non-terminal residue" evidence="2">
    <location>
        <position position="1"/>
    </location>
</feature>
<proteinExistence type="predicted"/>
<dbReference type="AlphaFoldDB" id="A0A9P6FWG6"/>
<dbReference type="Proteomes" id="UP000780801">
    <property type="component" value="Unassembled WGS sequence"/>
</dbReference>
<evidence type="ECO:0008006" key="4">
    <source>
        <dbReference type="Google" id="ProtNLM"/>
    </source>
</evidence>
<dbReference type="GO" id="GO:0005634">
    <property type="term" value="C:nucleus"/>
    <property type="evidence" value="ECO:0007669"/>
    <property type="project" value="TreeGrafter"/>
</dbReference>
<reference evidence="2" key="1">
    <citation type="journal article" date="2020" name="Fungal Divers.">
        <title>Resolving the Mortierellaceae phylogeny through synthesis of multi-gene phylogenetics and phylogenomics.</title>
        <authorList>
            <person name="Vandepol N."/>
            <person name="Liber J."/>
            <person name="Desiro A."/>
            <person name="Na H."/>
            <person name="Kennedy M."/>
            <person name="Barry K."/>
            <person name="Grigoriev I.V."/>
            <person name="Miller A.N."/>
            <person name="O'Donnell K."/>
            <person name="Stajich J.E."/>
            <person name="Bonito G."/>
        </authorList>
    </citation>
    <scope>NUCLEOTIDE SEQUENCE</scope>
    <source>
        <strain evidence="2">KOD1015</strain>
    </source>
</reference>
<dbReference type="PANTHER" id="PTHR31986">
    <property type="entry name" value="REGULATOR OF DRUG SENSITIVITY 2"/>
    <property type="match status" value="1"/>
</dbReference>
<dbReference type="GO" id="GO:0000977">
    <property type="term" value="F:RNA polymerase II transcription regulatory region sequence-specific DNA binding"/>
    <property type="evidence" value="ECO:0007669"/>
    <property type="project" value="TreeGrafter"/>
</dbReference>
<name>A0A9P6FWG6_9FUNG</name>
<comment type="caution">
    <text evidence="2">The sequence shown here is derived from an EMBL/GenBank/DDBJ whole genome shotgun (WGS) entry which is preliminary data.</text>
</comment>
<keyword evidence="3" id="KW-1185">Reference proteome</keyword>
<dbReference type="OrthoDB" id="65716at2759"/>
<feature type="compositionally biased region" description="Polar residues" evidence="1">
    <location>
        <begin position="1"/>
        <end position="36"/>
    </location>
</feature>
<dbReference type="PANTHER" id="PTHR31986:SF7">
    <property type="entry name" value="REGULATOR OF DRUG SENSITIVITY 2"/>
    <property type="match status" value="1"/>
</dbReference>
<feature type="compositionally biased region" description="Basic residues" evidence="1">
    <location>
        <begin position="63"/>
        <end position="76"/>
    </location>
</feature>
<protein>
    <recommendedName>
        <fullName evidence="4">Zn(2)-C6 fungal-type domain-containing protein</fullName>
    </recommendedName>
</protein>
<sequence>MDSSPEPSNGGQHNSATNEANASAKDLSNSPVNDQPSTSNSGASSASGMNQQQDDDSANADSKKKRAGPKRRKVTHGRPCQRCIKRNIGHLCHDEPKPSVVAAAAAAAAQQNGANGSNNGTPGPNAERRASHQPAPLTAQTQQLNQQLLQGMQQQQQQQQQQFQSVGLNGLPVFGFNNQMSALPVTPLTFASEHMGNEFTVISDFLEGLGGEPQNVFGADVNMPVNTTEKFFLTAADPSDGTNEDRLTQVINAKFEAGFLKPYNYVNGYSRLQKYMDSNMSNISRQRILNVMGTFRPAFRTVAQSLTDIDLVLVEEAFERLLLDYDRVFSSMGIPACLWRRTGEIYKGNKEFASL</sequence>
<feature type="region of interest" description="Disordered" evidence="1">
    <location>
        <begin position="103"/>
        <end position="137"/>
    </location>
</feature>
<gene>
    <name evidence="2" type="ORF">BGW38_010930</name>
</gene>
<evidence type="ECO:0000313" key="2">
    <source>
        <dbReference type="EMBL" id="KAF9582649.1"/>
    </source>
</evidence>
<accession>A0A9P6FWG6</accession>
<feature type="compositionally biased region" description="Low complexity" evidence="1">
    <location>
        <begin position="37"/>
        <end position="52"/>
    </location>
</feature>
<dbReference type="InterPro" id="IPR053045">
    <property type="entry name" value="Zinc_cluster_trans_reg"/>
</dbReference>